<protein>
    <submittedName>
        <fullName evidence="2">Uncharacterized protein</fullName>
    </submittedName>
</protein>
<dbReference type="Proteomes" id="UP000186922">
    <property type="component" value="Unassembled WGS sequence"/>
</dbReference>
<comment type="caution">
    <text evidence="2">The sequence shown here is derived from an EMBL/GenBank/DDBJ whole genome shotgun (WGS) entry which is preliminary data.</text>
</comment>
<proteinExistence type="predicted"/>
<organism evidence="2 3">
    <name type="scientific">Ramazzottius varieornatus</name>
    <name type="common">Water bear</name>
    <name type="synonym">Tardigrade</name>
    <dbReference type="NCBI Taxonomy" id="947166"/>
    <lineage>
        <taxon>Eukaryota</taxon>
        <taxon>Metazoa</taxon>
        <taxon>Ecdysozoa</taxon>
        <taxon>Tardigrada</taxon>
        <taxon>Eutardigrada</taxon>
        <taxon>Parachela</taxon>
        <taxon>Hypsibioidea</taxon>
        <taxon>Ramazzottiidae</taxon>
        <taxon>Ramazzottius</taxon>
    </lineage>
</organism>
<feature type="compositionally biased region" description="Low complexity" evidence="1">
    <location>
        <begin position="1"/>
        <end position="11"/>
    </location>
</feature>
<evidence type="ECO:0000313" key="2">
    <source>
        <dbReference type="EMBL" id="GAV06699.1"/>
    </source>
</evidence>
<keyword evidence="3" id="KW-1185">Reference proteome</keyword>
<accession>A0A1D1W6M0</accession>
<sequence>MRAPLRSSSALRSRKANGDEGPLREGDSPDRERMKGEEGSGVRKPDPSSPSFVSSLGSYRVRSAFPVVGATS</sequence>
<dbReference type="AlphaFoldDB" id="A0A1D1W6M0"/>
<reference evidence="2 3" key="1">
    <citation type="journal article" date="2016" name="Nat. Commun.">
        <title>Extremotolerant tardigrade genome and improved radiotolerance of human cultured cells by tardigrade-unique protein.</title>
        <authorList>
            <person name="Hashimoto T."/>
            <person name="Horikawa D.D."/>
            <person name="Saito Y."/>
            <person name="Kuwahara H."/>
            <person name="Kozuka-Hata H."/>
            <person name="Shin-I T."/>
            <person name="Minakuchi Y."/>
            <person name="Ohishi K."/>
            <person name="Motoyama A."/>
            <person name="Aizu T."/>
            <person name="Enomoto A."/>
            <person name="Kondo K."/>
            <person name="Tanaka S."/>
            <person name="Hara Y."/>
            <person name="Koshikawa S."/>
            <person name="Sagara H."/>
            <person name="Miura T."/>
            <person name="Yokobori S."/>
            <person name="Miyagawa K."/>
            <person name="Suzuki Y."/>
            <person name="Kubo T."/>
            <person name="Oyama M."/>
            <person name="Kohara Y."/>
            <person name="Fujiyama A."/>
            <person name="Arakawa K."/>
            <person name="Katayama T."/>
            <person name="Toyoda A."/>
            <person name="Kunieda T."/>
        </authorList>
    </citation>
    <scope>NUCLEOTIDE SEQUENCE [LARGE SCALE GENOMIC DNA]</scope>
    <source>
        <strain evidence="2 3">YOKOZUNA-1</strain>
    </source>
</reference>
<feature type="compositionally biased region" description="Basic and acidic residues" evidence="1">
    <location>
        <begin position="16"/>
        <end position="46"/>
    </location>
</feature>
<dbReference type="EMBL" id="BDGG01000014">
    <property type="protein sequence ID" value="GAV06699.1"/>
    <property type="molecule type" value="Genomic_DNA"/>
</dbReference>
<name>A0A1D1W6M0_RAMVA</name>
<evidence type="ECO:0000313" key="3">
    <source>
        <dbReference type="Proteomes" id="UP000186922"/>
    </source>
</evidence>
<feature type="region of interest" description="Disordered" evidence="1">
    <location>
        <begin position="1"/>
        <end position="57"/>
    </location>
</feature>
<gene>
    <name evidence="2" type="primary">RvY_16644-1</name>
    <name evidence="2" type="synonym">RvY_16644.1</name>
    <name evidence="2" type="ORF">RvY_16644</name>
</gene>
<evidence type="ECO:0000256" key="1">
    <source>
        <dbReference type="SAM" id="MobiDB-lite"/>
    </source>
</evidence>